<organism evidence="1 2">
    <name type="scientific">Halorubrum tropicale</name>
    <dbReference type="NCBI Taxonomy" id="1765655"/>
    <lineage>
        <taxon>Archaea</taxon>
        <taxon>Methanobacteriati</taxon>
        <taxon>Methanobacteriota</taxon>
        <taxon>Stenosarchaea group</taxon>
        <taxon>Halobacteria</taxon>
        <taxon>Halobacteriales</taxon>
        <taxon>Haloferacaceae</taxon>
        <taxon>Halorubrum</taxon>
    </lineage>
</organism>
<accession>A0A0M9AP55</accession>
<dbReference type="Proteomes" id="UP000037747">
    <property type="component" value="Unassembled WGS sequence"/>
</dbReference>
<comment type="caution">
    <text evidence="1">The sequence shown here is derived from an EMBL/GenBank/DDBJ whole genome shotgun (WGS) entry which is preliminary data.</text>
</comment>
<sequence length="96" mass="10397">MDPQFPTVHFSDLILQIQFLPAAHILVSDENEEVVVFSSLLFQLFDLFGVTTELTSPGFLDAGVGDTFSTTDFDLAVPSSIRAGAPAFVNLVSLFT</sequence>
<evidence type="ECO:0000313" key="2">
    <source>
        <dbReference type="Proteomes" id="UP000037747"/>
    </source>
</evidence>
<name>A0A0M9AP55_9EURY</name>
<dbReference type="EMBL" id="LIST01000007">
    <property type="protein sequence ID" value="KOX95478.1"/>
    <property type="molecule type" value="Genomic_DNA"/>
</dbReference>
<evidence type="ECO:0000313" key="1">
    <source>
        <dbReference type="EMBL" id="KOX95478.1"/>
    </source>
</evidence>
<reference evidence="1 2" key="1">
    <citation type="submission" date="2015-08" db="EMBL/GenBank/DDBJ databases">
        <title>Genomes of Isolates from Cabo Rojo, PR.</title>
        <authorList>
            <person name="Sanchez-Nieves R.L."/>
            <person name="Montalvo-Rodriguez R."/>
        </authorList>
    </citation>
    <scope>NUCLEOTIDE SEQUENCE [LARGE SCALE GENOMIC DNA]</scope>
    <source>
        <strain evidence="1 2">5</strain>
    </source>
</reference>
<dbReference type="AlphaFoldDB" id="A0A0M9AP55"/>
<proteinExistence type="predicted"/>
<keyword evidence="2" id="KW-1185">Reference proteome</keyword>
<protein>
    <submittedName>
        <fullName evidence="1">Uncharacterized protein</fullName>
    </submittedName>
</protein>
<gene>
    <name evidence="1" type="ORF">AMR74_15135</name>
</gene>